<organism evidence="6 7">
    <name type="scientific">Spongiactinospora rosea</name>
    <dbReference type="NCBI Taxonomy" id="2248750"/>
    <lineage>
        <taxon>Bacteria</taxon>
        <taxon>Bacillati</taxon>
        <taxon>Actinomycetota</taxon>
        <taxon>Actinomycetes</taxon>
        <taxon>Streptosporangiales</taxon>
        <taxon>Streptosporangiaceae</taxon>
        <taxon>Spongiactinospora</taxon>
    </lineage>
</organism>
<feature type="domain" description="HTH lysR-type" evidence="5">
    <location>
        <begin position="3"/>
        <end position="60"/>
    </location>
</feature>
<dbReference type="AlphaFoldDB" id="A0A366LPY9"/>
<dbReference type="PROSITE" id="PS50931">
    <property type="entry name" value="HTH_LYSR"/>
    <property type="match status" value="1"/>
</dbReference>
<dbReference type="EMBL" id="QMEY01000019">
    <property type="protein sequence ID" value="RBQ16005.1"/>
    <property type="molecule type" value="Genomic_DNA"/>
</dbReference>
<dbReference type="Pfam" id="PF03466">
    <property type="entry name" value="LysR_substrate"/>
    <property type="match status" value="1"/>
</dbReference>
<evidence type="ECO:0000259" key="5">
    <source>
        <dbReference type="PROSITE" id="PS50931"/>
    </source>
</evidence>
<keyword evidence="2" id="KW-0805">Transcription regulation</keyword>
<dbReference type="PANTHER" id="PTHR30118">
    <property type="entry name" value="HTH-TYPE TRANSCRIPTIONAL REGULATOR LEUO-RELATED"/>
    <property type="match status" value="1"/>
</dbReference>
<dbReference type="Proteomes" id="UP000253303">
    <property type="component" value="Unassembled WGS sequence"/>
</dbReference>
<reference evidence="6 7" key="1">
    <citation type="submission" date="2018-06" db="EMBL/GenBank/DDBJ databases">
        <title>Sphaerisporangium craniellae sp. nov., isolated from a marine sponge in the South China Sea.</title>
        <authorList>
            <person name="Li L."/>
        </authorList>
    </citation>
    <scope>NUCLEOTIDE SEQUENCE [LARGE SCALE GENOMIC DNA]</scope>
    <source>
        <strain evidence="6 7">LHW63015</strain>
    </source>
</reference>
<evidence type="ECO:0000313" key="7">
    <source>
        <dbReference type="Proteomes" id="UP000253303"/>
    </source>
</evidence>
<evidence type="ECO:0000256" key="1">
    <source>
        <dbReference type="ARBA" id="ARBA00009437"/>
    </source>
</evidence>
<comment type="similarity">
    <text evidence="1">Belongs to the LysR transcriptional regulatory family.</text>
</comment>
<dbReference type="PANTHER" id="PTHR30118:SF15">
    <property type="entry name" value="TRANSCRIPTIONAL REGULATORY PROTEIN"/>
    <property type="match status" value="1"/>
</dbReference>
<dbReference type="InterPro" id="IPR036388">
    <property type="entry name" value="WH-like_DNA-bd_sf"/>
</dbReference>
<dbReference type="CDD" id="cd08460">
    <property type="entry name" value="PBP2_DntR_like_1"/>
    <property type="match status" value="1"/>
</dbReference>
<sequence>MQLDLNLLTALDALLEENSVAGAAERLNLSAPAMSRTLGRIRRIMGDQILVRTGRTMIPTPHALAIRDEVHHLVQQARGLLQREHELDLAHLNRVFSVRGHDAVTAVIGPGLTTAFREQAPGVSIRLLAEATTDTNELRHGRVDLEIGSTEPALPEISHVTVGHDRLVAAVGPGHPLATGDLTAERFAGADHIIVSRRGRLKDPLDDLLKQRGLRRRVVASVPSSTAGLYMAAGNELVVAVPEHMCAPTIGMLGLRVRPLPFDLPPVPIIMAWHQRYDNDRAHMWLRDRIRDALAFYERGETGQDT</sequence>
<dbReference type="InterPro" id="IPR000847">
    <property type="entry name" value="LysR_HTH_N"/>
</dbReference>
<name>A0A366LPY9_9ACTN</name>
<dbReference type="GO" id="GO:0003677">
    <property type="term" value="F:DNA binding"/>
    <property type="evidence" value="ECO:0007669"/>
    <property type="project" value="UniProtKB-KW"/>
</dbReference>
<dbReference type="InterPro" id="IPR050389">
    <property type="entry name" value="LysR-type_TF"/>
</dbReference>
<dbReference type="OrthoDB" id="8717159at2"/>
<dbReference type="Gene3D" id="3.40.190.10">
    <property type="entry name" value="Periplasmic binding protein-like II"/>
    <property type="match status" value="2"/>
</dbReference>
<evidence type="ECO:0000313" key="6">
    <source>
        <dbReference type="EMBL" id="RBQ16005.1"/>
    </source>
</evidence>
<protein>
    <submittedName>
        <fullName evidence="6">LysR family transcriptional regulator</fullName>
    </submittedName>
</protein>
<gene>
    <name evidence="6" type="ORF">DP939_32330</name>
</gene>
<comment type="caution">
    <text evidence="6">The sequence shown here is derived from an EMBL/GenBank/DDBJ whole genome shotgun (WGS) entry which is preliminary data.</text>
</comment>
<dbReference type="InterPro" id="IPR036390">
    <property type="entry name" value="WH_DNA-bd_sf"/>
</dbReference>
<evidence type="ECO:0000256" key="3">
    <source>
        <dbReference type="ARBA" id="ARBA00023125"/>
    </source>
</evidence>
<dbReference type="Pfam" id="PF00126">
    <property type="entry name" value="HTH_1"/>
    <property type="match status" value="1"/>
</dbReference>
<evidence type="ECO:0000256" key="4">
    <source>
        <dbReference type="ARBA" id="ARBA00023163"/>
    </source>
</evidence>
<keyword evidence="7" id="KW-1185">Reference proteome</keyword>
<dbReference type="GO" id="GO:0003700">
    <property type="term" value="F:DNA-binding transcription factor activity"/>
    <property type="evidence" value="ECO:0007669"/>
    <property type="project" value="InterPro"/>
</dbReference>
<accession>A0A366LPY9</accession>
<proteinExistence type="inferred from homology"/>
<dbReference type="Gene3D" id="1.10.10.10">
    <property type="entry name" value="Winged helix-like DNA-binding domain superfamily/Winged helix DNA-binding domain"/>
    <property type="match status" value="1"/>
</dbReference>
<dbReference type="SUPFAM" id="SSF53850">
    <property type="entry name" value="Periplasmic binding protein-like II"/>
    <property type="match status" value="1"/>
</dbReference>
<dbReference type="SUPFAM" id="SSF46785">
    <property type="entry name" value="Winged helix' DNA-binding domain"/>
    <property type="match status" value="1"/>
</dbReference>
<keyword evidence="4" id="KW-0804">Transcription</keyword>
<evidence type="ECO:0000256" key="2">
    <source>
        <dbReference type="ARBA" id="ARBA00023015"/>
    </source>
</evidence>
<keyword evidence="3" id="KW-0238">DNA-binding</keyword>
<dbReference type="InterPro" id="IPR005119">
    <property type="entry name" value="LysR_subst-bd"/>
</dbReference>